<dbReference type="InterPro" id="IPR045845">
    <property type="entry name" value="BSK"/>
</dbReference>
<dbReference type="Pfam" id="PF25575">
    <property type="entry name" value="TPR_BSK1_C"/>
    <property type="match status" value="1"/>
</dbReference>
<dbReference type="OrthoDB" id="2335338at2759"/>
<evidence type="ECO:0000256" key="2">
    <source>
        <dbReference type="ARBA" id="ARBA00022475"/>
    </source>
</evidence>
<dbReference type="Gene3D" id="1.10.510.10">
    <property type="entry name" value="Transferase(Phosphotransferase) domain 1"/>
    <property type="match status" value="1"/>
</dbReference>
<proteinExistence type="predicted"/>
<protein>
    <recommendedName>
        <fullName evidence="11">Protein kinase domain-containing protein</fullName>
    </recommendedName>
</protein>
<dbReference type="InterPro" id="IPR000719">
    <property type="entry name" value="Prot_kinase_dom"/>
</dbReference>
<dbReference type="InterPro" id="IPR058209">
    <property type="entry name" value="TPR_BSK1_C"/>
</dbReference>
<feature type="domain" description="Protein kinase" evidence="11">
    <location>
        <begin position="59"/>
        <end position="314"/>
    </location>
</feature>
<evidence type="ECO:0000256" key="1">
    <source>
        <dbReference type="ARBA" id="ARBA00004193"/>
    </source>
</evidence>
<keyword evidence="5" id="KW-0519">Myristate</keyword>
<dbReference type="InterPro" id="IPR011990">
    <property type="entry name" value="TPR-like_helical_dom_sf"/>
</dbReference>
<comment type="caution">
    <text evidence="12">The sequence shown here is derived from an EMBL/GenBank/DDBJ whole genome shotgun (WGS) entry which is preliminary data.</text>
</comment>
<evidence type="ECO:0000256" key="9">
    <source>
        <dbReference type="ARBA" id="ARBA00023136"/>
    </source>
</evidence>
<dbReference type="Pfam" id="PF07714">
    <property type="entry name" value="PK_Tyr_Ser-Thr"/>
    <property type="match status" value="1"/>
</dbReference>
<keyword evidence="3" id="KW-0723">Serine/threonine-protein kinase</keyword>
<dbReference type="SUPFAM" id="SSF48452">
    <property type="entry name" value="TPR-like"/>
    <property type="match status" value="1"/>
</dbReference>
<dbReference type="Gene3D" id="1.25.40.10">
    <property type="entry name" value="Tetratricopeptide repeat domain"/>
    <property type="match status" value="1"/>
</dbReference>
<keyword evidence="10" id="KW-0449">Lipoprotein</keyword>
<evidence type="ECO:0000313" key="12">
    <source>
        <dbReference type="EMBL" id="KAG0475337.1"/>
    </source>
</evidence>
<dbReference type="AlphaFoldDB" id="A0A835QV26"/>
<dbReference type="Gene3D" id="3.30.200.20">
    <property type="entry name" value="Phosphorylase Kinase, domain 1"/>
    <property type="match status" value="1"/>
</dbReference>
<accession>A0A835QV26</accession>
<dbReference type="PROSITE" id="PS50011">
    <property type="entry name" value="PROTEIN_KINASE_DOM"/>
    <property type="match status" value="1"/>
</dbReference>
<reference evidence="12 13" key="1">
    <citation type="journal article" date="2020" name="Nat. Food">
        <title>A phased Vanilla planifolia genome enables genetic improvement of flavour and production.</title>
        <authorList>
            <person name="Hasing T."/>
            <person name="Tang H."/>
            <person name="Brym M."/>
            <person name="Khazi F."/>
            <person name="Huang T."/>
            <person name="Chambers A.H."/>
        </authorList>
    </citation>
    <scope>NUCLEOTIDE SEQUENCE [LARGE SCALE GENOMIC DNA]</scope>
    <source>
        <tissue evidence="12">Leaf</tissue>
    </source>
</reference>
<evidence type="ECO:0000313" key="13">
    <source>
        <dbReference type="Proteomes" id="UP000639772"/>
    </source>
</evidence>
<dbReference type="GO" id="GO:0009742">
    <property type="term" value="P:brassinosteroid mediated signaling pathway"/>
    <property type="evidence" value="ECO:0007669"/>
    <property type="project" value="InterPro"/>
</dbReference>
<dbReference type="InterPro" id="IPR011009">
    <property type="entry name" value="Kinase-like_dom_sf"/>
</dbReference>
<dbReference type="GO" id="GO:0005886">
    <property type="term" value="C:plasma membrane"/>
    <property type="evidence" value="ECO:0007669"/>
    <property type="project" value="UniProtKB-SubCell"/>
</dbReference>
<organism evidence="12 13">
    <name type="scientific">Vanilla planifolia</name>
    <name type="common">Vanilla</name>
    <dbReference type="NCBI Taxonomy" id="51239"/>
    <lineage>
        <taxon>Eukaryota</taxon>
        <taxon>Viridiplantae</taxon>
        <taxon>Streptophyta</taxon>
        <taxon>Embryophyta</taxon>
        <taxon>Tracheophyta</taxon>
        <taxon>Spermatophyta</taxon>
        <taxon>Magnoliopsida</taxon>
        <taxon>Liliopsida</taxon>
        <taxon>Asparagales</taxon>
        <taxon>Orchidaceae</taxon>
        <taxon>Vanilloideae</taxon>
        <taxon>Vanilleae</taxon>
        <taxon>Vanilla</taxon>
    </lineage>
</organism>
<evidence type="ECO:0000256" key="3">
    <source>
        <dbReference type="ARBA" id="ARBA00022527"/>
    </source>
</evidence>
<keyword evidence="6" id="KW-0547">Nucleotide-binding</keyword>
<keyword evidence="7" id="KW-0418">Kinase</keyword>
<keyword evidence="4" id="KW-0808">Transferase</keyword>
<evidence type="ECO:0000256" key="4">
    <source>
        <dbReference type="ARBA" id="ARBA00022679"/>
    </source>
</evidence>
<dbReference type="GO" id="GO:0004674">
    <property type="term" value="F:protein serine/threonine kinase activity"/>
    <property type="evidence" value="ECO:0007669"/>
    <property type="project" value="UniProtKB-KW"/>
</dbReference>
<dbReference type="EMBL" id="JADCNM010000007">
    <property type="protein sequence ID" value="KAG0475337.1"/>
    <property type="molecule type" value="Genomic_DNA"/>
</dbReference>
<keyword evidence="8" id="KW-0067">ATP-binding</keyword>
<dbReference type="GO" id="GO:0005524">
    <property type="term" value="F:ATP binding"/>
    <property type="evidence" value="ECO:0007669"/>
    <property type="project" value="UniProtKB-KW"/>
</dbReference>
<comment type="subcellular location">
    <subcellularLocation>
        <location evidence="1">Cell membrane</location>
        <topology evidence="1">Lipid-anchor</topology>
    </subcellularLocation>
</comment>
<sequence>MGLRCSKNPLRWWSAQFRAAVFESYDSSDGDGRGRSKLPPFTQFSLAELRAATDGFSTQCIVSEYGEKGANVVYRGQLLGANCTVAVKRFKIADWPDARLFLEEARSIGQRRSDRMANLIGVCCEGKERILVAEFMPHETLAKHLFHWGTKSMTWAMRLKVALRLAQALEYCSNRGHVLYHDLNAHRVLFGLDGNPRLSSFGLMKGSRDGKSYTTNYSFAPPEYLKTGRIRPESVVYSFGVVLLDLLSGRHIPPIHAHELIRAKNYFKLIDPDLDGHFPKEDGIDLLHLASRCLDYELKERPNVKSLIITLMSLQKQRMEVSSPIDTGIGPITMLKTLSPLAEACYRMDLNAIYHILKTVGYDDDDGIAIELSFQMWTDQMQENLNYKKRGDKAFEEEDFSGAIEHYTQFIDGGSTVSPTVCARRCLCYLMKVRAEDALGDAMQAQLVAPEWPTALCLQAAALLALGMDEDAMDALKDALALDAKWNKGVNEEEMEGSRECKMGRE</sequence>
<dbReference type="PANTHER" id="PTHR45863">
    <property type="entry name" value="SERINE/THREONINE-PROTEIN KINASE BSK5"/>
    <property type="match status" value="1"/>
</dbReference>
<evidence type="ECO:0000256" key="7">
    <source>
        <dbReference type="ARBA" id="ARBA00022777"/>
    </source>
</evidence>
<evidence type="ECO:0000259" key="11">
    <source>
        <dbReference type="PROSITE" id="PS50011"/>
    </source>
</evidence>
<dbReference type="SUPFAM" id="SSF56112">
    <property type="entry name" value="Protein kinase-like (PK-like)"/>
    <property type="match status" value="1"/>
</dbReference>
<evidence type="ECO:0000256" key="5">
    <source>
        <dbReference type="ARBA" id="ARBA00022707"/>
    </source>
</evidence>
<evidence type="ECO:0000256" key="6">
    <source>
        <dbReference type="ARBA" id="ARBA00022741"/>
    </source>
</evidence>
<dbReference type="InterPro" id="IPR001245">
    <property type="entry name" value="Ser-Thr/Tyr_kinase_cat_dom"/>
</dbReference>
<dbReference type="Proteomes" id="UP000639772">
    <property type="component" value="Chromosome 7"/>
</dbReference>
<keyword evidence="2" id="KW-1003">Cell membrane</keyword>
<dbReference type="PANTHER" id="PTHR45863:SF7">
    <property type="entry name" value="SERINE_THREONINE-PROTEIN KINASE BSK5"/>
    <property type="match status" value="1"/>
</dbReference>
<gene>
    <name evidence="12" type="ORF">HPP92_015023</name>
</gene>
<evidence type="ECO:0000256" key="10">
    <source>
        <dbReference type="ARBA" id="ARBA00023288"/>
    </source>
</evidence>
<name>A0A835QV26_VANPL</name>
<evidence type="ECO:0000256" key="8">
    <source>
        <dbReference type="ARBA" id="ARBA00022840"/>
    </source>
</evidence>
<keyword evidence="9" id="KW-0472">Membrane</keyword>